<dbReference type="EMBL" id="CM035416">
    <property type="protein sequence ID" value="KAH7425351.1"/>
    <property type="molecule type" value="Genomic_DNA"/>
</dbReference>
<dbReference type="GO" id="GO:0006397">
    <property type="term" value="P:mRNA processing"/>
    <property type="evidence" value="ECO:0007669"/>
    <property type="project" value="UniProtKB-KW"/>
</dbReference>
<feature type="region of interest" description="Disordered" evidence="8">
    <location>
        <begin position="572"/>
        <end position="597"/>
    </location>
</feature>
<feature type="region of interest" description="Disordered" evidence="8">
    <location>
        <begin position="1234"/>
        <end position="1257"/>
    </location>
</feature>
<feature type="region of interest" description="Disordered" evidence="8">
    <location>
        <begin position="664"/>
        <end position="715"/>
    </location>
</feature>
<feature type="compositionally biased region" description="Basic and acidic residues" evidence="8">
    <location>
        <begin position="525"/>
        <end position="538"/>
    </location>
</feature>
<dbReference type="AlphaFoldDB" id="A0A8T2TPB8"/>
<evidence type="ECO:0000256" key="6">
    <source>
        <dbReference type="ARBA" id="ARBA00023274"/>
    </source>
</evidence>
<feature type="compositionally biased region" description="Polar residues" evidence="8">
    <location>
        <begin position="466"/>
        <end position="475"/>
    </location>
</feature>
<dbReference type="InterPro" id="IPR001890">
    <property type="entry name" value="RNA-binding_CRM"/>
</dbReference>
<dbReference type="SMART" id="SM01103">
    <property type="entry name" value="CRS1_YhbY"/>
    <property type="match status" value="2"/>
</dbReference>
<feature type="compositionally biased region" description="Polar residues" evidence="8">
    <location>
        <begin position="441"/>
        <end position="454"/>
    </location>
</feature>
<protein>
    <recommendedName>
        <fullName evidence="9">CRM domain-containing protein</fullName>
    </recommendedName>
</protein>
<feature type="region of interest" description="Disordered" evidence="8">
    <location>
        <begin position="426"/>
        <end position="554"/>
    </location>
</feature>
<dbReference type="FunFam" id="3.30.110.60:FF:000002">
    <property type="entry name" value="CRS2-associated factor 1, chloroplastic"/>
    <property type="match status" value="1"/>
</dbReference>
<feature type="region of interest" description="Disordered" evidence="8">
    <location>
        <begin position="209"/>
        <end position="248"/>
    </location>
</feature>
<feature type="compositionally biased region" description="Low complexity" evidence="8">
    <location>
        <begin position="982"/>
        <end position="993"/>
    </location>
</feature>
<dbReference type="EMBL" id="CM035416">
    <property type="protein sequence ID" value="KAH7425350.1"/>
    <property type="molecule type" value="Genomic_DNA"/>
</dbReference>
<evidence type="ECO:0000259" key="9">
    <source>
        <dbReference type="PROSITE" id="PS51295"/>
    </source>
</evidence>
<dbReference type="GO" id="GO:1990904">
    <property type="term" value="C:ribonucleoprotein complex"/>
    <property type="evidence" value="ECO:0007669"/>
    <property type="project" value="UniProtKB-KW"/>
</dbReference>
<dbReference type="GO" id="GO:0000373">
    <property type="term" value="P:Group II intron splicing"/>
    <property type="evidence" value="ECO:0007669"/>
    <property type="project" value="InterPro"/>
</dbReference>
<feature type="domain" description="CRM" evidence="9">
    <location>
        <begin position="834"/>
        <end position="930"/>
    </location>
</feature>
<dbReference type="InterPro" id="IPR044599">
    <property type="entry name" value="CAF1P_plant"/>
</dbReference>
<comment type="caution">
    <text evidence="10">The sequence shown here is derived from an EMBL/GenBank/DDBJ whole genome shotgun (WGS) entry which is preliminary data.</text>
</comment>
<feature type="compositionally biased region" description="Basic and acidic residues" evidence="8">
    <location>
        <begin position="579"/>
        <end position="591"/>
    </location>
</feature>
<keyword evidence="5" id="KW-0508">mRNA splicing</keyword>
<evidence type="ECO:0000256" key="2">
    <source>
        <dbReference type="ARBA" id="ARBA00022737"/>
    </source>
</evidence>
<dbReference type="PANTHER" id="PTHR46247">
    <property type="entry name" value="CRS2-ASSOCIATED FACTOR 1, CHLOROPLASTIC"/>
    <property type="match status" value="1"/>
</dbReference>
<keyword evidence="1" id="KW-0507">mRNA processing</keyword>
<dbReference type="SUPFAM" id="SSF75471">
    <property type="entry name" value="YhbY-like"/>
    <property type="match status" value="2"/>
</dbReference>
<keyword evidence="2" id="KW-0677">Repeat</keyword>
<dbReference type="Pfam" id="PF01985">
    <property type="entry name" value="CRS1_YhbY"/>
    <property type="match status" value="2"/>
</dbReference>
<evidence type="ECO:0000256" key="4">
    <source>
        <dbReference type="ARBA" id="ARBA00022946"/>
    </source>
</evidence>
<feature type="compositionally biased region" description="Polar residues" evidence="8">
    <location>
        <begin position="231"/>
        <end position="240"/>
    </location>
</feature>
<dbReference type="InterPro" id="IPR035920">
    <property type="entry name" value="YhbY-like_sf"/>
</dbReference>
<keyword evidence="3 7" id="KW-0694">RNA-binding</keyword>
<feature type="compositionally biased region" description="Polar residues" evidence="8">
    <location>
        <begin position="1000"/>
        <end position="1017"/>
    </location>
</feature>
<reference evidence="10" key="1">
    <citation type="submission" date="2021-08" db="EMBL/GenBank/DDBJ databases">
        <title>WGS assembly of Ceratopteris richardii.</title>
        <authorList>
            <person name="Marchant D.B."/>
            <person name="Chen G."/>
            <person name="Jenkins J."/>
            <person name="Shu S."/>
            <person name="Leebens-Mack J."/>
            <person name="Grimwood J."/>
            <person name="Schmutz J."/>
            <person name="Soltis P."/>
            <person name="Soltis D."/>
            <person name="Chen Z.-H."/>
        </authorList>
    </citation>
    <scope>NUCLEOTIDE SEQUENCE</scope>
    <source>
        <strain evidence="10">Whitten #5841</strain>
        <tissue evidence="10">Leaf</tissue>
    </source>
</reference>
<feature type="compositionally biased region" description="Basic and acidic residues" evidence="8">
    <location>
        <begin position="211"/>
        <end position="230"/>
    </location>
</feature>
<dbReference type="PANTHER" id="PTHR46247:SF1">
    <property type="entry name" value="CRS2-ASSOCIATED FACTOR 1, CHLOROPLASTIC"/>
    <property type="match status" value="1"/>
</dbReference>
<feature type="compositionally biased region" description="Polar residues" evidence="8">
    <location>
        <begin position="490"/>
        <end position="507"/>
    </location>
</feature>
<evidence type="ECO:0000256" key="7">
    <source>
        <dbReference type="PROSITE-ProRule" id="PRU00626"/>
    </source>
</evidence>
<dbReference type="PROSITE" id="PS51295">
    <property type="entry name" value="CRM"/>
    <property type="match status" value="2"/>
</dbReference>
<feature type="domain" description="CRM" evidence="9">
    <location>
        <begin position="716"/>
        <end position="812"/>
    </location>
</feature>
<dbReference type="Proteomes" id="UP000825935">
    <property type="component" value="Chromosome 11"/>
</dbReference>
<sequence>MMAGVIGLQLSSETYQRPCSMGTLVAAVVYGARSPSPPYDCVARRASASNVVPSRSLLHLSSASSSSSASGGCGLYISLVITKSKFFPVEHRRVKHRKRIIMVKGSNSTFELEEGRIIHEVHSEEPRVKQEEFVVRGRVGWSHDGKAKILWGTQQPQDRVAQPAEKDGSDAFVSLDRSPQIISGESEDFRARRQQRAFPLSSKVSRRGLNRHNDLFEKASKNNSIKDSRIEGTSTTSAHNGLSLFGSSAPPRGALSSVENNYQSSSPSTSRLEEILENFKISKKRESYRSQRKQSAERGDLSSERNIAESQDIHTFAQSRIITQTSDDINVGYQTFLEHEGTSVDMFLGVEDDYHERVPNSRRKSRIGPKDKYGDIDGYNTHGNSVMPLKGEMGSSTISQVQSLGRRVEPGSFERQVTLMGRVKHNLEDDDSESDAKVQHENFTYSRPYNTASKSKTRNERRRGASLNNNSINSRSDSKAESWGRVANHDTVNSTGVHSGSKLNKQGSGVDHFHIRQTDGVLKSGNRDTRIDSQDKSKQYTKGQYMRGPNNDYRSTVHKYSVDMEDNLEISFSSSSEDEGSHHVQSKRDKQQILSSSVKPKNNMLGSLVEDGKASWHNQFLPGLPFELQFSYSEAPKAPIIRYREPPYSPLGPDTLGRPWTGGRPLTKSKKNLPVFDSFKPPPKGKKGVKHVQDPGPYRDGQGPKPAKSRDEILGEPLTSKEVAELVDKCQEEKRQLNLGRDGLTHNMLDLIHNHWKRRRVVRIRCLGVPTVDMDNVCFHLEDKTGGKIIFRRGGFIYLFRGRNYNYKDRPEIPLMLWKPRTPVYPRLIERAPGGLTKEQADQLRLFGKKIEPLCTLAKNGIYLNLVNDVRAAFKLDKLVRINCRGLNPSDYKKIGAKLRDLVPCVLLSFEDEQILMWKGNDAAGSTVIHSSDGMDVAEEPGNSLSSDIGRTSLGVSDLGADDHTDDHVVDSNTHFMNEGLSSSSVMPVSSSSSHDKGENNSISRNNNSTLSYPSDNSRSHHGSEDTHDAIHAEAANIGSFMAGSEINSSLEMAQVFQNKLGPPVGAQSTSVDSVSDTLADVLSSSPKEQSEDLDQNIPDISEPKVLSISGDVWDGHVHYKEGTMPLESVIEIPEALNEGRAIEHSLYVHELWNQAIESKTAIHVEDKMDDDFYFAKAGELANAVPTTEEYSRQLVHKLSLKIEKTKNSEDEMLMHYRMLQKLKLEKKLSKRRFRTRKIAPEEGPQDLPQSSGDGMPIDELVQILSIR</sequence>
<keyword evidence="6" id="KW-0687">Ribonucleoprotein</keyword>
<feature type="region of interest" description="Disordered" evidence="8">
    <location>
        <begin position="956"/>
        <end position="1026"/>
    </location>
</feature>
<keyword evidence="11" id="KW-1185">Reference proteome</keyword>
<feature type="region of interest" description="Disordered" evidence="8">
    <location>
        <begin position="285"/>
        <end position="305"/>
    </location>
</feature>
<dbReference type="OrthoDB" id="2021019at2759"/>
<evidence type="ECO:0000256" key="3">
    <source>
        <dbReference type="ARBA" id="ARBA00022884"/>
    </source>
</evidence>
<keyword evidence="4" id="KW-0809">Transit peptide</keyword>
<feature type="region of interest" description="Disordered" evidence="8">
    <location>
        <begin position="357"/>
        <end position="380"/>
    </location>
</feature>
<organism evidence="10 11">
    <name type="scientific">Ceratopteris richardii</name>
    <name type="common">Triangle waterfern</name>
    <dbReference type="NCBI Taxonomy" id="49495"/>
    <lineage>
        <taxon>Eukaryota</taxon>
        <taxon>Viridiplantae</taxon>
        <taxon>Streptophyta</taxon>
        <taxon>Embryophyta</taxon>
        <taxon>Tracheophyta</taxon>
        <taxon>Polypodiopsida</taxon>
        <taxon>Polypodiidae</taxon>
        <taxon>Polypodiales</taxon>
        <taxon>Pteridineae</taxon>
        <taxon>Pteridaceae</taxon>
        <taxon>Parkerioideae</taxon>
        <taxon>Ceratopteris</taxon>
    </lineage>
</organism>
<evidence type="ECO:0000313" key="10">
    <source>
        <dbReference type="EMBL" id="KAH7425351.1"/>
    </source>
</evidence>
<evidence type="ECO:0000256" key="5">
    <source>
        <dbReference type="ARBA" id="ARBA00023187"/>
    </source>
</evidence>
<dbReference type="Gene3D" id="3.30.110.60">
    <property type="entry name" value="YhbY-like"/>
    <property type="match status" value="2"/>
</dbReference>
<evidence type="ECO:0000256" key="8">
    <source>
        <dbReference type="SAM" id="MobiDB-lite"/>
    </source>
</evidence>
<proteinExistence type="predicted"/>
<evidence type="ECO:0000313" key="11">
    <source>
        <dbReference type="Proteomes" id="UP000825935"/>
    </source>
</evidence>
<evidence type="ECO:0000256" key="1">
    <source>
        <dbReference type="ARBA" id="ARBA00022664"/>
    </source>
</evidence>
<feature type="compositionally biased region" description="Basic and acidic residues" evidence="8">
    <location>
        <begin position="961"/>
        <end position="970"/>
    </location>
</feature>
<name>A0A8T2TPB8_CERRI</name>
<accession>A0A8T2TPB8</accession>
<gene>
    <name evidence="10" type="ORF">KP509_11G050500</name>
</gene>
<dbReference type="GO" id="GO:0003723">
    <property type="term" value="F:RNA binding"/>
    <property type="evidence" value="ECO:0007669"/>
    <property type="project" value="UniProtKB-UniRule"/>
</dbReference>